<feature type="domain" description="Lytic transglycosylase superhelical linker" evidence="4">
    <location>
        <begin position="392"/>
        <end position="458"/>
    </location>
</feature>
<evidence type="ECO:0000259" key="4">
    <source>
        <dbReference type="Pfam" id="PF14718"/>
    </source>
</evidence>
<evidence type="ECO:0000256" key="2">
    <source>
        <dbReference type="ARBA" id="ARBA00022729"/>
    </source>
</evidence>
<dbReference type="SUPFAM" id="SSF53955">
    <property type="entry name" value="Lysozyme-like"/>
    <property type="match status" value="1"/>
</dbReference>
<evidence type="ECO:0000313" key="6">
    <source>
        <dbReference type="Proteomes" id="UP000305674"/>
    </source>
</evidence>
<dbReference type="Proteomes" id="UP000305674">
    <property type="component" value="Unassembled WGS sequence"/>
</dbReference>
<dbReference type="PANTHER" id="PTHR37423">
    <property type="entry name" value="SOLUBLE LYTIC MUREIN TRANSGLYCOSYLASE-RELATED"/>
    <property type="match status" value="1"/>
</dbReference>
<keyword evidence="2" id="KW-0732">Signal</keyword>
<dbReference type="AlphaFoldDB" id="A0A4V5NX03"/>
<protein>
    <submittedName>
        <fullName evidence="5">Lytic murein transglycosylase</fullName>
    </submittedName>
</protein>
<dbReference type="GO" id="GO:0016020">
    <property type="term" value="C:membrane"/>
    <property type="evidence" value="ECO:0007669"/>
    <property type="project" value="InterPro"/>
</dbReference>
<dbReference type="InterPro" id="IPR008258">
    <property type="entry name" value="Transglycosylase_SLT_dom_1"/>
</dbReference>
<dbReference type="GO" id="GO:0000270">
    <property type="term" value="P:peptidoglycan metabolic process"/>
    <property type="evidence" value="ECO:0007669"/>
    <property type="project" value="InterPro"/>
</dbReference>
<dbReference type="PROSITE" id="PS00922">
    <property type="entry name" value="TRANSGLYCOSYLASE"/>
    <property type="match status" value="1"/>
</dbReference>
<comment type="similarity">
    <text evidence="1">Belongs to the transglycosylase Slt family.</text>
</comment>
<evidence type="ECO:0000259" key="3">
    <source>
        <dbReference type="Pfam" id="PF01464"/>
    </source>
</evidence>
<reference evidence="5 6" key="1">
    <citation type="submission" date="2019-04" db="EMBL/GenBank/DDBJ databases">
        <authorList>
            <person name="Hwang J.C."/>
        </authorList>
    </citation>
    <scope>NUCLEOTIDE SEQUENCE [LARGE SCALE GENOMIC DNA]</scope>
    <source>
        <strain evidence="5 6">IMCC35001</strain>
    </source>
</reference>
<comment type="caution">
    <text evidence="5">The sequence shown here is derived from an EMBL/GenBank/DDBJ whole genome shotgun (WGS) entry which is preliminary data.</text>
</comment>
<dbReference type="PANTHER" id="PTHR37423:SF5">
    <property type="entry name" value="SOLUBLE LYTIC MUREIN TRANSGLYCOSYLASE"/>
    <property type="match status" value="1"/>
</dbReference>
<feature type="domain" description="Transglycosylase SLT" evidence="3">
    <location>
        <begin position="470"/>
        <end position="578"/>
    </location>
</feature>
<dbReference type="InterPro" id="IPR000189">
    <property type="entry name" value="Transglyc_AS"/>
</dbReference>
<dbReference type="Pfam" id="PF14718">
    <property type="entry name" value="SLT_L"/>
    <property type="match status" value="1"/>
</dbReference>
<dbReference type="InterPro" id="IPR023346">
    <property type="entry name" value="Lysozyme-like_dom_sf"/>
</dbReference>
<dbReference type="InterPro" id="IPR008939">
    <property type="entry name" value="Lytic_TGlycosylase_superhlx_U"/>
</dbReference>
<keyword evidence="6" id="KW-1185">Reference proteome</keyword>
<organism evidence="5 6">
    <name type="scientific">Ferrimonas sediminicola</name>
    <dbReference type="NCBI Taxonomy" id="2569538"/>
    <lineage>
        <taxon>Bacteria</taxon>
        <taxon>Pseudomonadati</taxon>
        <taxon>Pseudomonadota</taxon>
        <taxon>Gammaproteobacteria</taxon>
        <taxon>Alteromonadales</taxon>
        <taxon>Ferrimonadaceae</taxon>
        <taxon>Ferrimonas</taxon>
    </lineage>
</organism>
<dbReference type="InterPro" id="IPR037061">
    <property type="entry name" value="Lytic_TGlycoase_superhlx_L_sf"/>
</dbReference>
<dbReference type="Pfam" id="PF01464">
    <property type="entry name" value="SLT"/>
    <property type="match status" value="1"/>
</dbReference>
<dbReference type="OrthoDB" id="92254at2"/>
<dbReference type="GO" id="GO:0042597">
    <property type="term" value="C:periplasmic space"/>
    <property type="evidence" value="ECO:0007669"/>
    <property type="project" value="InterPro"/>
</dbReference>
<gene>
    <name evidence="5" type="ORF">FCL40_10110</name>
</gene>
<dbReference type="GO" id="GO:0008933">
    <property type="term" value="F:peptidoglycan lytic transglycosylase activity"/>
    <property type="evidence" value="ECO:0007669"/>
    <property type="project" value="InterPro"/>
</dbReference>
<dbReference type="Gene3D" id="1.10.530.10">
    <property type="match status" value="1"/>
</dbReference>
<proteinExistence type="inferred from homology"/>
<evidence type="ECO:0000313" key="5">
    <source>
        <dbReference type="EMBL" id="TKB48984.1"/>
    </source>
</evidence>
<accession>A0A4V5NX03</accession>
<dbReference type="CDD" id="cd13401">
    <property type="entry name" value="Slt70-like"/>
    <property type="match status" value="1"/>
</dbReference>
<dbReference type="Gene3D" id="1.25.20.10">
    <property type="entry name" value="Bacterial muramidases"/>
    <property type="match status" value="1"/>
</dbReference>
<dbReference type="InterPro" id="IPR012289">
    <property type="entry name" value="Lytic_TGlycosylase_superhlx_L"/>
</dbReference>
<name>A0A4V5NX03_9GAMM</name>
<dbReference type="SUPFAM" id="SSF48435">
    <property type="entry name" value="Bacterial muramidases"/>
    <property type="match status" value="1"/>
</dbReference>
<dbReference type="EMBL" id="SWCI01000005">
    <property type="protein sequence ID" value="TKB48984.1"/>
    <property type="molecule type" value="Genomic_DNA"/>
</dbReference>
<evidence type="ECO:0000256" key="1">
    <source>
        <dbReference type="ARBA" id="ARBA00007734"/>
    </source>
</evidence>
<sequence length="630" mass="73102">MGWSARSLILIVTLIGAQAWAQSGQRLAFEQAMDAIESGDQAQYHLLRKRLKGYPLTPYLEFEYRTTQIDRLTTQQAVEILTSLSDTPLYDSFKHRFLMQAGKRKRWQSFVDISPQPPRNTDLRCYYYRAQLALGNTDLAWAGTDRLWLTPRSLPEACTPLLTAWRKAGRRSNDLIWQRMLLTFDAGQGQRLAYLNTLLKGEWKRRGERLVRLYRAPREVRSQGVIKRHPQQAPQMAALALRRLARQDPGYALKQYHRWQGQLGEQEAEVRRNLLRRALADNLWTPALAALMEQYPEDDLIIQRTRQLIGNSDWAQINLWLSRIQEVEADDWRYWRARALEELGLEQEAMAAYRELAGERSYYGFLVAQRLGQPYRLNSALPSPAAETRRRVGRLPALARITELMALERLSDAREEWRWQLLRLNREEQHALTALANARHWHFLTVQGTIATRSWDAIPWRFPAAYSDEFNTQGKRWQLDPALLRAIARRESALYPRARSGANAYGLMQLLPATAKETARRIGADYTGRSQLYEPGYNIRLGSAYINQLLERYQGNRILATAAYNAGPHRVSRWLKRSDGGLSPEQWVETIPFRETRDYVKAVLSYQLIYNDLLGTPSTLLSEEELTRRY</sequence>
<dbReference type="RefSeq" id="WP_136853177.1">
    <property type="nucleotide sequence ID" value="NZ_SWCI01000005.1"/>
</dbReference>
<dbReference type="Gene3D" id="1.10.1240.20">
    <property type="entry name" value="Lytic transglycosylase, superhelical linker domain"/>
    <property type="match status" value="1"/>
</dbReference>
<dbReference type="GO" id="GO:0004553">
    <property type="term" value="F:hydrolase activity, hydrolyzing O-glycosyl compounds"/>
    <property type="evidence" value="ECO:0007669"/>
    <property type="project" value="InterPro"/>
</dbReference>
<dbReference type="Pfam" id="PF00760">
    <property type="entry name" value="Cucumo_coat"/>
    <property type="match status" value="1"/>
</dbReference>